<evidence type="ECO:0000256" key="1">
    <source>
        <dbReference type="SAM" id="Phobius"/>
    </source>
</evidence>
<dbReference type="GO" id="GO:0015128">
    <property type="term" value="F:gluconate transmembrane transporter activity"/>
    <property type="evidence" value="ECO:0007669"/>
    <property type="project" value="InterPro"/>
</dbReference>
<dbReference type="RefSeq" id="WP_102233259.1">
    <property type="nucleotide sequence ID" value="NZ_PNHE01000002.1"/>
</dbReference>
<dbReference type="Proteomes" id="UP000235682">
    <property type="component" value="Unassembled WGS sequence"/>
</dbReference>
<protein>
    <submittedName>
        <fullName evidence="2">Uncharacterized protein</fullName>
    </submittedName>
</protein>
<keyword evidence="1" id="KW-0812">Transmembrane</keyword>
<keyword evidence="1" id="KW-1133">Transmembrane helix</keyword>
<proteinExistence type="predicted"/>
<gene>
    <name evidence="2" type="ORF">CJ205_00810</name>
</gene>
<sequence>MLSILGFILAIAVVIYGVFKQRNSIFMSLVGIFIVVVMSGMPFAESFLGDETSFVNGMGSFIADYFILFFLSATFAMYMDRSGRRNRYARTIINDLGSRRR</sequence>
<reference evidence="2 3" key="1">
    <citation type="submission" date="2017-09" db="EMBL/GenBank/DDBJ databases">
        <title>Bacterial strain isolated from the female urinary microbiota.</title>
        <authorList>
            <person name="Thomas-White K."/>
            <person name="Kumar N."/>
            <person name="Forster S."/>
            <person name="Putonti C."/>
            <person name="Lawley T."/>
            <person name="Wolfe A.J."/>
        </authorList>
    </citation>
    <scope>NUCLEOTIDE SEQUENCE [LARGE SCALE GENOMIC DNA]</scope>
    <source>
        <strain evidence="2 3">UMB0852</strain>
    </source>
</reference>
<keyword evidence="3" id="KW-1185">Reference proteome</keyword>
<dbReference type="InterPro" id="IPR003474">
    <property type="entry name" value="Glcn_transporter"/>
</dbReference>
<organism evidence="2 3">
    <name type="scientific">Dolosicoccus paucivorans</name>
    <dbReference type="NCBI Taxonomy" id="84521"/>
    <lineage>
        <taxon>Bacteria</taxon>
        <taxon>Bacillati</taxon>
        <taxon>Bacillota</taxon>
        <taxon>Bacilli</taxon>
        <taxon>Lactobacillales</taxon>
        <taxon>Aerococcaceae</taxon>
        <taxon>Dolosicoccus</taxon>
    </lineage>
</organism>
<dbReference type="EMBL" id="PNHE01000002">
    <property type="protein sequence ID" value="PMC59037.1"/>
    <property type="molecule type" value="Genomic_DNA"/>
</dbReference>
<evidence type="ECO:0000313" key="3">
    <source>
        <dbReference type="Proteomes" id="UP000235682"/>
    </source>
</evidence>
<dbReference type="AlphaFoldDB" id="A0A2N6SPP6"/>
<feature type="transmembrane region" description="Helical" evidence="1">
    <location>
        <begin position="56"/>
        <end position="78"/>
    </location>
</feature>
<dbReference type="Pfam" id="PF02447">
    <property type="entry name" value="GntP_permease"/>
    <property type="match status" value="1"/>
</dbReference>
<evidence type="ECO:0000313" key="2">
    <source>
        <dbReference type="EMBL" id="PMC59037.1"/>
    </source>
</evidence>
<keyword evidence="1" id="KW-0472">Membrane</keyword>
<feature type="transmembrane region" description="Helical" evidence="1">
    <location>
        <begin position="25"/>
        <end position="44"/>
    </location>
</feature>
<accession>A0A2N6SPP6</accession>
<comment type="caution">
    <text evidence="2">The sequence shown here is derived from an EMBL/GenBank/DDBJ whole genome shotgun (WGS) entry which is preliminary data.</text>
</comment>
<name>A0A2N6SPP6_9LACT</name>
<dbReference type="GO" id="GO:0016020">
    <property type="term" value="C:membrane"/>
    <property type="evidence" value="ECO:0007669"/>
    <property type="project" value="InterPro"/>
</dbReference>